<dbReference type="GO" id="GO:0042393">
    <property type="term" value="F:histone binding"/>
    <property type="evidence" value="ECO:0007669"/>
    <property type="project" value="TreeGrafter"/>
</dbReference>
<dbReference type="SUPFAM" id="SSF48371">
    <property type="entry name" value="ARM repeat"/>
    <property type="match status" value="1"/>
</dbReference>
<dbReference type="Proteomes" id="UP001196413">
    <property type="component" value="Unassembled WGS sequence"/>
</dbReference>
<feature type="region of interest" description="Disordered" evidence="1">
    <location>
        <begin position="1"/>
        <end position="33"/>
    </location>
</feature>
<dbReference type="PANTHER" id="PTHR14222:SF2">
    <property type="entry name" value="CONDENSIN COMPLEX SUBUNIT 1"/>
    <property type="match status" value="1"/>
</dbReference>
<protein>
    <submittedName>
        <fullName evidence="2">Uncharacterized protein</fullName>
    </submittedName>
</protein>
<keyword evidence="3" id="KW-1185">Reference proteome</keyword>
<feature type="compositionally biased region" description="Acidic residues" evidence="1">
    <location>
        <begin position="24"/>
        <end position="33"/>
    </location>
</feature>
<dbReference type="InterPro" id="IPR016024">
    <property type="entry name" value="ARM-type_fold"/>
</dbReference>
<dbReference type="GO" id="GO:0010032">
    <property type="term" value="P:meiotic chromosome condensation"/>
    <property type="evidence" value="ECO:0007669"/>
    <property type="project" value="TreeGrafter"/>
</dbReference>
<reference evidence="2" key="1">
    <citation type="submission" date="2021-06" db="EMBL/GenBank/DDBJ databases">
        <title>Parelaphostrongylus tenuis whole genome reference sequence.</title>
        <authorList>
            <person name="Garwood T.J."/>
            <person name="Larsen P.A."/>
            <person name="Fountain-Jones N.M."/>
            <person name="Garbe J.R."/>
            <person name="Macchietto M.G."/>
            <person name="Kania S.A."/>
            <person name="Gerhold R.W."/>
            <person name="Richards J.E."/>
            <person name="Wolf T.M."/>
        </authorList>
    </citation>
    <scope>NUCLEOTIDE SEQUENCE</scope>
    <source>
        <strain evidence="2">MNPRO001-30</strain>
        <tissue evidence="2">Meninges</tissue>
    </source>
</reference>
<dbReference type="AlphaFoldDB" id="A0AAD5MUB4"/>
<dbReference type="GO" id="GO:0007076">
    <property type="term" value="P:mitotic chromosome condensation"/>
    <property type="evidence" value="ECO:0007669"/>
    <property type="project" value="InterPro"/>
</dbReference>
<accession>A0AAD5MUB4</accession>
<dbReference type="PANTHER" id="PTHR14222">
    <property type="entry name" value="CONDENSIN"/>
    <property type="match status" value="1"/>
</dbReference>
<sequence>MSVMRGNGLDDGEHSPIAESSGSEMDEQDEAMEDVQNSDILDNDGVASCYAARFEIPDRDEDLLSRTTSSYVVKKENIPIDTAQTVIRRLASATEEEDYEKIYVYFDDLFHICRLDTTIRSWSIWLDLIRTLIELFKPFKQSVVNVLCHAVSAGENLPENLAEVCADRVEVLHMFVYLIQRLTFHIEGTVIKRAYEQLGTSAKECENRESNENDDLNEGISEEDVVVWTDLRVEILKIIRFICYINIRRGNSDSVENAIRFLWRPAEPSTQMLRALAAIIVNFAAHPRFAETSSKPDLKELFEYLRPICVDFKLASEVARIIVKASVNFEYLNYRHVKDIRDMDQMMSHMLYYAGMLRPREASLQCLPRPFALLIEKIAESAPETFFENVRGVVPFLEYDPPSMRSAILKAFSQVVCGPDMKPRYLRPGRDARIIRDIMTDQLQAHLADNNLQVRLDVLHYWITIAANRRLPCDSVRKGLYFAVVERLRDKSSPIRIDAMRLLVICVLFNVYGDKLDFESLSEIIRKLSAYKEQVEFVDPDRPGFFVVVDRFKSFEKKMRKMFGADTREQVVRERQ</sequence>
<proteinExistence type="predicted"/>
<evidence type="ECO:0000313" key="3">
    <source>
        <dbReference type="Proteomes" id="UP001196413"/>
    </source>
</evidence>
<evidence type="ECO:0000313" key="2">
    <source>
        <dbReference type="EMBL" id="KAJ1364787.1"/>
    </source>
</evidence>
<gene>
    <name evidence="2" type="ORF">KIN20_024950</name>
</gene>
<name>A0AAD5MUB4_PARTN</name>
<dbReference type="GO" id="GO:0000779">
    <property type="term" value="C:condensed chromosome, centromeric region"/>
    <property type="evidence" value="ECO:0007669"/>
    <property type="project" value="TreeGrafter"/>
</dbReference>
<evidence type="ECO:0000256" key="1">
    <source>
        <dbReference type="SAM" id="MobiDB-lite"/>
    </source>
</evidence>
<dbReference type="InterPro" id="IPR026971">
    <property type="entry name" value="CND1/NCAPD3"/>
</dbReference>
<dbReference type="EMBL" id="JAHQIW010005072">
    <property type="protein sequence ID" value="KAJ1364787.1"/>
    <property type="molecule type" value="Genomic_DNA"/>
</dbReference>
<dbReference type="GO" id="GO:0000796">
    <property type="term" value="C:condensin complex"/>
    <property type="evidence" value="ECO:0007669"/>
    <property type="project" value="TreeGrafter"/>
</dbReference>
<comment type="caution">
    <text evidence="2">The sequence shown here is derived from an EMBL/GenBank/DDBJ whole genome shotgun (WGS) entry which is preliminary data.</text>
</comment>
<organism evidence="2 3">
    <name type="scientific">Parelaphostrongylus tenuis</name>
    <name type="common">Meningeal worm</name>
    <dbReference type="NCBI Taxonomy" id="148309"/>
    <lineage>
        <taxon>Eukaryota</taxon>
        <taxon>Metazoa</taxon>
        <taxon>Ecdysozoa</taxon>
        <taxon>Nematoda</taxon>
        <taxon>Chromadorea</taxon>
        <taxon>Rhabditida</taxon>
        <taxon>Rhabditina</taxon>
        <taxon>Rhabditomorpha</taxon>
        <taxon>Strongyloidea</taxon>
        <taxon>Metastrongylidae</taxon>
        <taxon>Parelaphostrongylus</taxon>
    </lineage>
</organism>